<dbReference type="InterPro" id="IPR004838">
    <property type="entry name" value="NHTrfase_class1_PyrdxlP-BS"/>
</dbReference>
<sequence>MTSRNRLEHGGRLNEAARQWGIPRDQWLDLSTGINPDGWPIPALPASVWQRLPEEDDGLEPILRDWTGTPARAGVLPVPGSQAAIQGLPRLRKAGRVGVPTPGYEEHGRRWAMAGHDVVPIDLSRLADGHDWLDSLDVLVWIHPNNPTGLRIDREQLLDWHHRLQARGGWLVVDEAFLLPDESAQSLAAFTDRAGLLVLKSLGKFFGLAGLRAGALLGDAGIVDRLAAEIGPWAVNGPARAIMETALQDTHWQCRTADRLRRDSARLARLLADAGLYPQGGTAMFRYVVTKEADRIADELAKQGIWVRRFARPPALRFGLPAWEGEWTRLGEALSGIRVPVGESADSGSHPSSVL</sequence>
<evidence type="ECO:0000256" key="1">
    <source>
        <dbReference type="ARBA" id="ARBA00001933"/>
    </source>
</evidence>
<evidence type="ECO:0000256" key="5">
    <source>
        <dbReference type="ARBA" id="ARBA00022573"/>
    </source>
</evidence>
<dbReference type="Proteomes" id="UP000313645">
    <property type="component" value="Unassembled WGS sequence"/>
</dbReference>
<evidence type="ECO:0000256" key="4">
    <source>
        <dbReference type="ARBA" id="ARBA00012285"/>
    </source>
</evidence>
<evidence type="ECO:0000259" key="10">
    <source>
        <dbReference type="Pfam" id="PF00155"/>
    </source>
</evidence>
<dbReference type="InterPro" id="IPR005860">
    <property type="entry name" value="CobD"/>
</dbReference>
<dbReference type="InterPro" id="IPR015424">
    <property type="entry name" value="PyrdxlP-dep_Trfase"/>
</dbReference>
<dbReference type="InterPro" id="IPR015422">
    <property type="entry name" value="PyrdxlP-dep_Trfase_small"/>
</dbReference>
<dbReference type="PANTHER" id="PTHR42885">
    <property type="entry name" value="HISTIDINOL-PHOSPHATE AMINOTRANSFERASE-RELATED"/>
    <property type="match status" value="1"/>
</dbReference>
<evidence type="ECO:0000256" key="8">
    <source>
        <dbReference type="ARBA" id="ARBA00029996"/>
    </source>
</evidence>
<dbReference type="GO" id="GO:0048472">
    <property type="term" value="F:threonine-phosphate decarboxylase activity"/>
    <property type="evidence" value="ECO:0007669"/>
    <property type="project" value="UniProtKB-EC"/>
</dbReference>
<dbReference type="InterPro" id="IPR004839">
    <property type="entry name" value="Aminotransferase_I/II_large"/>
</dbReference>
<feature type="domain" description="Aminotransferase class I/classII large" evidence="10">
    <location>
        <begin position="73"/>
        <end position="319"/>
    </location>
</feature>
<organism evidence="11 12">
    <name type="scientific">Marinobacter halodurans</name>
    <dbReference type="NCBI Taxonomy" id="2528979"/>
    <lineage>
        <taxon>Bacteria</taxon>
        <taxon>Pseudomonadati</taxon>
        <taxon>Pseudomonadota</taxon>
        <taxon>Gammaproteobacteria</taxon>
        <taxon>Pseudomonadales</taxon>
        <taxon>Marinobacteraceae</taxon>
        <taxon>Marinobacter</taxon>
    </lineage>
</organism>
<accession>A0ABY1ZG61</accession>
<dbReference type="Pfam" id="PF00155">
    <property type="entry name" value="Aminotran_1_2"/>
    <property type="match status" value="1"/>
</dbReference>
<dbReference type="Gene3D" id="3.40.640.10">
    <property type="entry name" value="Type I PLP-dependent aspartate aminotransferase-like (Major domain)"/>
    <property type="match status" value="1"/>
</dbReference>
<dbReference type="PROSITE" id="PS00105">
    <property type="entry name" value="AA_TRANSFER_CLASS_1"/>
    <property type="match status" value="1"/>
</dbReference>
<comment type="function">
    <text evidence="2">Decarboxylates L-threonine-O-3-phosphate to yield (R)-1-amino-2-propanol O-2-phosphate, the precursor for the linkage between the nucleotide loop and the corrin ring in cobalamin.</text>
</comment>
<evidence type="ECO:0000313" key="12">
    <source>
        <dbReference type="Proteomes" id="UP000313645"/>
    </source>
</evidence>
<reference evidence="11 12" key="1">
    <citation type="submission" date="2019-02" db="EMBL/GenBank/DDBJ databases">
        <title>Marinobacter halodurans sp. nov., a marine bacterium isolated from sea tidal flat.</title>
        <authorList>
            <person name="Yoo Y."/>
            <person name="Lee D.W."/>
            <person name="Kim B.S."/>
            <person name="Kim J.-J."/>
        </authorList>
    </citation>
    <scope>NUCLEOTIDE SEQUENCE [LARGE SCALE GENOMIC DNA]</scope>
    <source>
        <strain evidence="11 12">YJ-S3-2</strain>
    </source>
</reference>
<evidence type="ECO:0000256" key="9">
    <source>
        <dbReference type="ARBA" id="ARBA00048531"/>
    </source>
</evidence>
<evidence type="ECO:0000256" key="3">
    <source>
        <dbReference type="ARBA" id="ARBA00004953"/>
    </source>
</evidence>
<dbReference type="CDD" id="cd00609">
    <property type="entry name" value="AAT_like"/>
    <property type="match status" value="1"/>
</dbReference>
<dbReference type="SUPFAM" id="SSF53383">
    <property type="entry name" value="PLP-dependent transferases"/>
    <property type="match status" value="1"/>
</dbReference>
<dbReference type="EMBL" id="SJDL01000035">
    <property type="protein sequence ID" value="TBW50341.1"/>
    <property type="molecule type" value="Genomic_DNA"/>
</dbReference>
<keyword evidence="6" id="KW-0663">Pyridoxal phosphate</keyword>
<comment type="caution">
    <text evidence="11">The sequence shown here is derived from an EMBL/GenBank/DDBJ whole genome shotgun (WGS) entry which is preliminary data.</text>
</comment>
<name>A0ABY1ZG61_9GAMM</name>
<gene>
    <name evidence="11" type="ORF">EZI54_18335</name>
</gene>
<dbReference type="InterPro" id="IPR015421">
    <property type="entry name" value="PyrdxlP-dep_Trfase_major"/>
</dbReference>
<dbReference type="Gene3D" id="3.90.1150.10">
    <property type="entry name" value="Aspartate Aminotransferase, domain 1"/>
    <property type="match status" value="1"/>
</dbReference>
<evidence type="ECO:0000256" key="6">
    <source>
        <dbReference type="ARBA" id="ARBA00022898"/>
    </source>
</evidence>
<dbReference type="PANTHER" id="PTHR42885:SF1">
    <property type="entry name" value="THREONINE-PHOSPHATE DECARBOXYLASE"/>
    <property type="match status" value="1"/>
</dbReference>
<comment type="catalytic activity">
    <reaction evidence="9">
        <text>O-phospho-L-threonine + H(+) = (R)-1-aminopropan-2-yl phosphate + CO2</text>
        <dbReference type="Rhea" id="RHEA:11492"/>
        <dbReference type="ChEBI" id="CHEBI:15378"/>
        <dbReference type="ChEBI" id="CHEBI:16526"/>
        <dbReference type="ChEBI" id="CHEBI:58563"/>
        <dbReference type="ChEBI" id="CHEBI:58675"/>
        <dbReference type="EC" id="4.1.1.81"/>
    </reaction>
</comment>
<protein>
    <recommendedName>
        <fullName evidence="4">threonine-phosphate decarboxylase</fullName>
        <ecNumber evidence="4">4.1.1.81</ecNumber>
    </recommendedName>
    <alternativeName>
        <fullName evidence="8">L-threonine-O-3-phosphate decarboxylase</fullName>
    </alternativeName>
</protein>
<dbReference type="NCBIfam" id="TIGR01140">
    <property type="entry name" value="L_thr_O3P_dcar"/>
    <property type="match status" value="1"/>
</dbReference>
<evidence type="ECO:0000256" key="7">
    <source>
        <dbReference type="ARBA" id="ARBA00023239"/>
    </source>
</evidence>
<comment type="pathway">
    <text evidence="3">Cofactor biosynthesis; adenosylcobalamin biosynthesis.</text>
</comment>
<proteinExistence type="predicted"/>
<dbReference type="EC" id="4.1.1.81" evidence="4"/>
<keyword evidence="5" id="KW-0169">Cobalamin biosynthesis</keyword>
<evidence type="ECO:0000313" key="11">
    <source>
        <dbReference type="EMBL" id="TBW50341.1"/>
    </source>
</evidence>
<keyword evidence="7 11" id="KW-0456">Lyase</keyword>
<comment type="cofactor">
    <cofactor evidence="1">
        <name>pyridoxal 5'-phosphate</name>
        <dbReference type="ChEBI" id="CHEBI:597326"/>
    </cofactor>
</comment>
<evidence type="ECO:0000256" key="2">
    <source>
        <dbReference type="ARBA" id="ARBA00003444"/>
    </source>
</evidence>
<dbReference type="RefSeq" id="WP_131483337.1">
    <property type="nucleotide sequence ID" value="NZ_SJDL01000035.1"/>
</dbReference>
<keyword evidence="12" id="KW-1185">Reference proteome</keyword>